<evidence type="ECO:0000259" key="1">
    <source>
        <dbReference type="PROSITE" id="PS50878"/>
    </source>
</evidence>
<evidence type="ECO:0000313" key="3">
    <source>
        <dbReference type="Proteomes" id="UP001234989"/>
    </source>
</evidence>
<sequence>MWIALPNIYGPAGGCVVVHNSFNWFLTGVYAPHIRSEKLECWEEVAAVKELCEGPWVTCGDFNTVRTMAERRGCSRTTNVMTDFSKWIDEMELHDPHLCGGNFTWFRGPNHHSAARLDRFLYSVEWEEFFKNIKQMVMPRVTSDHCPILLQCGDWGKQKPYFKFENWWLEIEGFREQLQEWWDEFEVMGCPDYILSMKLKMLKPKIKEWSKRVCGELGTKKNNLLAELADIDLAQDTRNLNEDEMMVRATVLVELEKLAENEEARWRQKSRVLWLKQGDNNTNFFQRMATAHKRYNAIDKLISQEDQEWLHRPFTEAEVLGIFKQCDGDKAPGPDGFTMRFYKECWPTLKEDLMQTIHNFHQNEFFEKSFNATFVALIPKKHGAEELKDFRPISLIGGVYKIIAKLITERLKTVMGTLVDEHQMAFLKGRQIMDATLLANELVDSRVKQNKPGVLCKLDIEKAYDHVNWDFLLKVLKDMGFGDKRVNWIKFCISTVKFSLIINGNPEGFFQSQRGLRQGDPMSPFLFILVMEGLNSMIRKARENGWIRGFCANINMNNAMEVSHLLYADDSLVFCDAEVTQIRHLRAILTIFEGISGLHVNWHKSCLYPVNQVPNMQTLTENLGCQVASLPTKYLGMPLGAKNKELEVWCEVLERSERKLARWKSQYLSLGGRLTLIKSVMDSQPTYMMSLFPLPGNIEKKINKARRAFLWQGNKEKKGYNLVKWDKVILNKKQGGMGIKKLGFAELPKSNGYLIIEANGGLNQQRLSVCSLDIFWSVGLPS</sequence>
<dbReference type="AlphaFoldDB" id="A0AAF0QMB1"/>
<dbReference type="InterPro" id="IPR036691">
    <property type="entry name" value="Endo/exonu/phosph_ase_sf"/>
</dbReference>
<dbReference type="InterPro" id="IPR000477">
    <property type="entry name" value="RT_dom"/>
</dbReference>
<dbReference type="SUPFAM" id="SSF56219">
    <property type="entry name" value="DNase I-like"/>
    <property type="match status" value="1"/>
</dbReference>
<organism evidence="2 3">
    <name type="scientific">Solanum verrucosum</name>
    <dbReference type="NCBI Taxonomy" id="315347"/>
    <lineage>
        <taxon>Eukaryota</taxon>
        <taxon>Viridiplantae</taxon>
        <taxon>Streptophyta</taxon>
        <taxon>Embryophyta</taxon>
        <taxon>Tracheophyta</taxon>
        <taxon>Spermatophyta</taxon>
        <taxon>Magnoliopsida</taxon>
        <taxon>eudicotyledons</taxon>
        <taxon>Gunneridae</taxon>
        <taxon>Pentapetalae</taxon>
        <taxon>asterids</taxon>
        <taxon>lamiids</taxon>
        <taxon>Solanales</taxon>
        <taxon>Solanaceae</taxon>
        <taxon>Solanoideae</taxon>
        <taxon>Solaneae</taxon>
        <taxon>Solanum</taxon>
    </lineage>
</organism>
<feature type="domain" description="Reverse transcriptase" evidence="1">
    <location>
        <begin position="359"/>
        <end position="639"/>
    </location>
</feature>
<protein>
    <recommendedName>
        <fullName evidence="1">Reverse transcriptase domain-containing protein</fullName>
    </recommendedName>
</protein>
<dbReference type="EMBL" id="CP133615">
    <property type="protein sequence ID" value="WMV25025.1"/>
    <property type="molecule type" value="Genomic_DNA"/>
</dbReference>
<dbReference type="InterPro" id="IPR052343">
    <property type="entry name" value="Retrotransposon-Effector_Assoc"/>
</dbReference>
<dbReference type="PROSITE" id="PS50878">
    <property type="entry name" value="RT_POL"/>
    <property type="match status" value="1"/>
</dbReference>
<dbReference type="Pfam" id="PF00078">
    <property type="entry name" value="RVT_1"/>
    <property type="match status" value="1"/>
</dbReference>
<name>A0AAF0QMB1_SOLVR</name>
<proteinExistence type="predicted"/>
<dbReference type="SUPFAM" id="SSF56672">
    <property type="entry name" value="DNA/RNA polymerases"/>
    <property type="match status" value="1"/>
</dbReference>
<dbReference type="CDD" id="cd01650">
    <property type="entry name" value="RT_nLTR_like"/>
    <property type="match status" value="1"/>
</dbReference>
<dbReference type="Proteomes" id="UP001234989">
    <property type="component" value="Chromosome 4"/>
</dbReference>
<dbReference type="InterPro" id="IPR005135">
    <property type="entry name" value="Endo/exonuclease/phosphatase"/>
</dbReference>
<accession>A0AAF0QMB1</accession>
<dbReference type="PANTHER" id="PTHR46890:SF50">
    <property type="entry name" value="RNA-DIRECTED DNA POLYMERASE, EUKARYOTA, REVERSE TRANSCRIPTASE ZINC-BINDING DOMAIN PROTEIN-RELATED"/>
    <property type="match status" value="1"/>
</dbReference>
<dbReference type="Pfam" id="PF03372">
    <property type="entry name" value="Exo_endo_phos"/>
    <property type="match status" value="1"/>
</dbReference>
<dbReference type="InterPro" id="IPR043502">
    <property type="entry name" value="DNA/RNA_pol_sf"/>
</dbReference>
<gene>
    <name evidence="2" type="ORF">MTR67_018410</name>
</gene>
<reference evidence="2" key="1">
    <citation type="submission" date="2023-08" db="EMBL/GenBank/DDBJ databases">
        <title>A de novo genome assembly of Solanum verrucosum Schlechtendal, a Mexican diploid species geographically isolated from the other diploid A-genome species in potato relatives.</title>
        <authorList>
            <person name="Hosaka K."/>
        </authorList>
    </citation>
    <scope>NUCLEOTIDE SEQUENCE</scope>
    <source>
        <tissue evidence="2">Young leaves</tissue>
    </source>
</reference>
<keyword evidence="3" id="KW-1185">Reference proteome</keyword>
<dbReference type="GO" id="GO:0003824">
    <property type="term" value="F:catalytic activity"/>
    <property type="evidence" value="ECO:0007669"/>
    <property type="project" value="InterPro"/>
</dbReference>
<dbReference type="Gene3D" id="3.60.10.10">
    <property type="entry name" value="Endonuclease/exonuclease/phosphatase"/>
    <property type="match status" value="1"/>
</dbReference>
<dbReference type="PANTHER" id="PTHR46890">
    <property type="entry name" value="NON-LTR RETROLELEMENT REVERSE TRANSCRIPTASE-LIKE PROTEIN-RELATED"/>
    <property type="match status" value="1"/>
</dbReference>
<evidence type="ECO:0000313" key="2">
    <source>
        <dbReference type="EMBL" id="WMV25025.1"/>
    </source>
</evidence>